<dbReference type="Pfam" id="PF01261">
    <property type="entry name" value="AP_endonuc_2"/>
    <property type="match status" value="1"/>
</dbReference>
<dbReference type="RefSeq" id="WP_379288858.1">
    <property type="nucleotide sequence ID" value="NZ_JBHTIU010000042.1"/>
</dbReference>
<dbReference type="InterPro" id="IPR050312">
    <property type="entry name" value="IolE/XylAMocC-like"/>
</dbReference>
<evidence type="ECO:0000256" key="1">
    <source>
        <dbReference type="SAM" id="MobiDB-lite"/>
    </source>
</evidence>
<accession>A0ABW3DDF1</accession>
<name>A0ABW3DDF1_9BACL</name>
<keyword evidence="3" id="KW-0413">Isomerase</keyword>
<reference evidence="4" key="1">
    <citation type="journal article" date="2019" name="Int. J. Syst. Evol. Microbiol.">
        <title>The Global Catalogue of Microorganisms (GCM) 10K type strain sequencing project: providing services to taxonomists for standard genome sequencing and annotation.</title>
        <authorList>
            <consortium name="The Broad Institute Genomics Platform"/>
            <consortium name="The Broad Institute Genome Sequencing Center for Infectious Disease"/>
            <person name="Wu L."/>
            <person name="Ma J."/>
        </authorList>
    </citation>
    <scope>NUCLEOTIDE SEQUENCE [LARGE SCALE GENOMIC DNA]</scope>
    <source>
        <strain evidence="4">CCUG 57263</strain>
    </source>
</reference>
<dbReference type="Gene3D" id="3.20.20.150">
    <property type="entry name" value="Divalent-metal-dependent TIM barrel enzymes"/>
    <property type="match status" value="1"/>
</dbReference>
<dbReference type="InterPro" id="IPR013022">
    <property type="entry name" value="Xyl_isomerase-like_TIM-brl"/>
</dbReference>
<evidence type="ECO:0000259" key="2">
    <source>
        <dbReference type="Pfam" id="PF01261"/>
    </source>
</evidence>
<gene>
    <name evidence="3" type="ORF">ACFQ03_13945</name>
</gene>
<sequence>MNKSEDIQTGIGRTACAPPAPAAWKPGTSIQLGAGAEPNMKLEDLRDNGVGCIELAWPNDVFDMLEPDNRNRCEELVRQARELGIHVWSLHLPYGTEWDVSAVDERHREAAIARHLQLMHLAAAWKIGTVILHPSWEPIPAAERNERLQACRRSLARMAAEAERLSLRVAVECLPRTCLGNTSAEMRELLAADERLGVCCDVNHLLQEEPEEFVRKLSSRIITVHMSDNDGLDEKHWYPGEGVIRWNDVISALLECGYHGPFMFEVRPVSPDRLGQCWSRLMSDYSKIGLKIAGGEDEDAAPIEKC</sequence>
<evidence type="ECO:0000313" key="3">
    <source>
        <dbReference type="EMBL" id="MFD0870259.1"/>
    </source>
</evidence>
<comment type="caution">
    <text evidence="3">The sequence shown here is derived from an EMBL/GenBank/DDBJ whole genome shotgun (WGS) entry which is preliminary data.</text>
</comment>
<feature type="region of interest" description="Disordered" evidence="1">
    <location>
        <begin position="1"/>
        <end position="22"/>
    </location>
</feature>
<dbReference type="Proteomes" id="UP001597120">
    <property type="component" value="Unassembled WGS sequence"/>
</dbReference>
<dbReference type="GO" id="GO:0016853">
    <property type="term" value="F:isomerase activity"/>
    <property type="evidence" value="ECO:0007669"/>
    <property type="project" value="UniProtKB-KW"/>
</dbReference>
<dbReference type="InterPro" id="IPR036237">
    <property type="entry name" value="Xyl_isomerase-like_sf"/>
</dbReference>
<evidence type="ECO:0000313" key="4">
    <source>
        <dbReference type="Proteomes" id="UP001597120"/>
    </source>
</evidence>
<keyword evidence="4" id="KW-1185">Reference proteome</keyword>
<dbReference type="PANTHER" id="PTHR12110">
    <property type="entry name" value="HYDROXYPYRUVATE ISOMERASE"/>
    <property type="match status" value="1"/>
</dbReference>
<dbReference type="SUPFAM" id="SSF51658">
    <property type="entry name" value="Xylose isomerase-like"/>
    <property type="match status" value="1"/>
</dbReference>
<dbReference type="PANTHER" id="PTHR12110:SF53">
    <property type="entry name" value="BLR5974 PROTEIN"/>
    <property type="match status" value="1"/>
</dbReference>
<organism evidence="3 4">
    <name type="scientific">Paenibacillus residui</name>
    <dbReference type="NCBI Taxonomy" id="629724"/>
    <lineage>
        <taxon>Bacteria</taxon>
        <taxon>Bacillati</taxon>
        <taxon>Bacillota</taxon>
        <taxon>Bacilli</taxon>
        <taxon>Bacillales</taxon>
        <taxon>Paenibacillaceae</taxon>
        <taxon>Paenibacillus</taxon>
    </lineage>
</organism>
<dbReference type="EMBL" id="JBHTIU010000042">
    <property type="protein sequence ID" value="MFD0870259.1"/>
    <property type="molecule type" value="Genomic_DNA"/>
</dbReference>
<feature type="domain" description="Xylose isomerase-like TIM barrel" evidence="2">
    <location>
        <begin position="43"/>
        <end position="267"/>
    </location>
</feature>
<proteinExistence type="predicted"/>
<protein>
    <submittedName>
        <fullName evidence="3">Sugar phosphate isomerase/epimerase family protein</fullName>
    </submittedName>
</protein>